<dbReference type="Proteomes" id="UP000092565">
    <property type="component" value="Chromosome"/>
</dbReference>
<dbReference type="EMBL" id="CP015124">
    <property type="protein sequence ID" value="ANP37264.1"/>
    <property type="molecule type" value="Genomic_DNA"/>
</dbReference>
<gene>
    <name evidence="1" type="ORF">JL2886_02375</name>
</gene>
<name>A0A1B0ZT07_9RHOB</name>
<evidence type="ECO:0000313" key="2">
    <source>
        <dbReference type="Proteomes" id="UP000092565"/>
    </source>
</evidence>
<organism evidence="1 2">
    <name type="scientific">Phaeobacter gallaeciensis</name>
    <dbReference type="NCBI Taxonomy" id="60890"/>
    <lineage>
        <taxon>Bacteria</taxon>
        <taxon>Pseudomonadati</taxon>
        <taxon>Pseudomonadota</taxon>
        <taxon>Alphaproteobacteria</taxon>
        <taxon>Rhodobacterales</taxon>
        <taxon>Roseobacteraceae</taxon>
        <taxon>Phaeobacter</taxon>
    </lineage>
</organism>
<dbReference type="AlphaFoldDB" id="A0A1B0ZT07"/>
<accession>A0A1B0ZT07</accession>
<keyword evidence="2" id="KW-1185">Reference proteome</keyword>
<reference evidence="1 2" key="1">
    <citation type="submission" date="2016-04" db="EMBL/GenBank/DDBJ databases">
        <authorList>
            <person name="Evans L.H."/>
            <person name="Alamgir A."/>
            <person name="Owens N."/>
            <person name="Weber N.D."/>
            <person name="Virtaneva K."/>
            <person name="Barbian K."/>
            <person name="Babar A."/>
            <person name="Rosenke K."/>
        </authorList>
    </citation>
    <scope>NUCLEOTIDE SEQUENCE [LARGE SCALE GENOMIC DNA]</scope>
    <source>
        <strain evidence="1 2">JL2886</strain>
    </source>
</reference>
<protein>
    <submittedName>
        <fullName evidence="1">Uncharacterized protein</fullName>
    </submittedName>
</protein>
<evidence type="ECO:0000313" key="1">
    <source>
        <dbReference type="EMBL" id="ANP37264.1"/>
    </source>
</evidence>
<proteinExistence type="predicted"/>
<sequence>MGPAKRKASRNLRGAFLFAAAAARYRPAGGALDAAFPKKFELQNQSNN</sequence>